<evidence type="ECO:0000256" key="3">
    <source>
        <dbReference type="ARBA" id="ARBA00022692"/>
    </source>
</evidence>
<evidence type="ECO:0000259" key="7">
    <source>
        <dbReference type="Pfam" id="PF00482"/>
    </source>
</evidence>
<dbReference type="Pfam" id="PF00482">
    <property type="entry name" value="T2SSF"/>
    <property type="match status" value="1"/>
</dbReference>
<feature type="transmembrane region" description="Helical" evidence="6">
    <location>
        <begin position="291"/>
        <end position="311"/>
    </location>
</feature>
<reference evidence="8 9" key="1">
    <citation type="submission" date="2016-10" db="EMBL/GenBank/DDBJ databases">
        <authorList>
            <person name="de Groot N.N."/>
        </authorList>
    </citation>
    <scope>NUCLEOTIDE SEQUENCE [LARGE SCALE GENOMIC DNA]</scope>
    <source>
        <strain evidence="8 9">DSM 1736</strain>
    </source>
</reference>
<dbReference type="OrthoDB" id="9803381at2"/>
<keyword evidence="2" id="KW-1003">Cell membrane</keyword>
<dbReference type="InterPro" id="IPR042094">
    <property type="entry name" value="T2SS_GspF_sf"/>
</dbReference>
<feature type="transmembrane region" description="Helical" evidence="6">
    <location>
        <begin position="117"/>
        <end position="135"/>
    </location>
</feature>
<evidence type="ECO:0000256" key="1">
    <source>
        <dbReference type="ARBA" id="ARBA00004651"/>
    </source>
</evidence>
<feature type="transmembrane region" description="Helical" evidence="6">
    <location>
        <begin position="6"/>
        <end position="25"/>
    </location>
</feature>
<proteinExistence type="predicted"/>
<dbReference type="Proteomes" id="UP000214880">
    <property type="component" value="Unassembled WGS sequence"/>
</dbReference>
<gene>
    <name evidence="8" type="ORF">SAMN04488502_11637</name>
</gene>
<dbReference type="EMBL" id="FNHB01000016">
    <property type="protein sequence ID" value="SDN27742.1"/>
    <property type="molecule type" value="Genomic_DNA"/>
</dbReference>
<keyword evidence="3 6" id="KW-0812">Transmembrane</keyword>
<accession>A0A1H0A1R2</accession>
<dbReference type="PANTHER" id="PTHR35007">
    <property type="entry name" value="INTEGRAL MEMBRANE PROTEIN-RELATED"/>
    <property type="match status" value="1"/>
</dbReference>
<feature type="transmembrane region" description="Helical" evidence="6">
    <location>
        <begin position="260"/>
        <end position="279"/>
    </location>
</feature>
<feature type="transmembrane region" description="Helical" evidence="6">
    <location>
        <begin position="88"/>
        <end position="111"/>
    </location>
</feature>
<feature type="domain" description="Type II secretion system protein GspF" evidence="7">
    <location>
        <begin position="154"/>
        <end position="275"/>
    </location>
</feature>
<dbReference type="PANTHER" id="PTHR35007:SF1">
    <property type="entry name" value="PILUS ASSEMBLY PROTEIN"/>
    <property type="match status" value="1"/>
</dbReference>
<comment type="subcellular location">
    <subcellularLocation>
        <location evidence="1">Cell membrane</location>
        <topology evidence="1">Multi-pass membrane protein</topology>
    </subcellularLocation>
</comment>
<dbReference type="GO" id="GO:0005886">
    <property type="term" value="C:plasma membrane"/>
    <property type="evidence" value="ECO:0007669"/>
    <property type="project" value="UniProtKB-SubCell"/>
</dbReference>
<evidence type="ECO:0000256" key="5">
    <source>
        <dbReference type="ARBA" id="ARBA00023136"/>
    </source>
</evidence>
<evidence type="ECO:0000313" key="8">
    <source>
        <dbReference type="EMBL" id="SDN27742.1"/>
    </source>
</evidence>
<dbReference type="InterPro" id="IPR018076">
    <property type="entry name" value="T2SS_GspF_dom"/>
</dbReference>
<dbReference type="Gene3D" id="1.20.81.30">
    <property type="entry name" value="Type II secretion system (T2SS), domain F"/>
    <property type="match status" value="1"/>
</dbReference>
<dbReference type="RefSeq" id="WP_092075027.1">
    <property type="nucleotide sequence ID" value="NZ_FNHB01000016.1"/>
</dbReference>
<evidence type="ECO:0000313" key="9">
    <source>
        <dbReference type="Proteomes" id="UP000214880"/>
    </source>
</evidence>
<evidence type="ECO:0000256" key="2">
    <source>
        <dbReference type="ARBA" id="ARBA00022475"/>
    </source>
</evidence>
<keyword evidence="9" id="KW-1185">Reference proteome</keyword>
<dbReference type="AlphaFoldDB" id="A0A1H0A1R2"/>
<keyword evidence="5 6" id="KW-0472">Membrane</keyword>
<evidence type="ECO:0000256" key="4">
    <source>
        <dbReference type="ARBA" id="ARBA00022989"/>
    </source>
</evidence>
<protein>
    <submittedName>
        <fullName evidence="8">Tight adherence protein B</fullName>
    </submittedName>
</protein>
<dbReference type="STRING" id="146817.SAMN04488502_11637"/>
<organism evidence="8 9">
    <name type="scientific">Dendrosporobacter quercicolus</name>
    <dbReference type="NCBI Taxonomy" id="146817"/>
    <lineage>
        <taxon>Bacteria</taxon>
        <taxon>Bacillati</taxon>
        <taxon>Bacillota</taxon>
        <taxon>Negativicutes</taxon>
        <taxon>Selenomonadales</taxon>
        <taxon>Sporomusaceae</taxon>
        <taxon>Dendrosporobacter</taxon>
    </lineage>
</organism>
<sequence length="319" mass="35054">MLMMALAGGVLMFLLFLIVITYFSGEKSETARKVRRYAASSSAGEDKEKRADYLEQFMKLIRYLGLRFQGAPQVKALEIRMQQAGLPLLGAEFLALAGVIVIAAGVFGLMLTLSVEYALGLALLAGLVCWLYLNIRIDRRRQAFSNQLGDVLIMMSNAMRSGFSFMQAMDLIAKEMKPPVSVEFMKTLAEIRLGGDTETAFFNMGRRSQSSDLDMVITAVLIQRQVGGNLAQILDTIAVTINERIKMKREIKTLTAQGRLSAWVLAALPFAVAVFASIINPGYLQPFVEEPLGQVCLAGALVSQAVGFLVIRRIVNIDV</sequence>
<keyword evidence="4 6" id="KW-1133">Transmembrane helix</keyword>
<evidence type="ECO:0000256" key="6">
    <source>
        <dbReference type="SAM" id="Phobius"/>
    </source>
</evidence>
<name>A0A1H0A1R2_9FIRM</name>